<feature type="compositionally biased region" description="Basic and acidic residues" evidence="1">
    <location>
        <begin position="38"/>
        <end position="55"/>
    </location>
</feature>
<feature type="compositionally biased region" description="Low complexity" evidence="1">
    <location>
        <begin position="56"/>
        <end position="71"/>
    </location>
</feature>
<evidence type="ECO:0000256" key="1">
    <source>
        <dbReference type="SAM" id="MobiDB-lite"/>
    </source>
</evidence>
<feature type="compositionally biased region" description="Polar residues" evidence="1">
    <location>
        <begin position="120"/>
        <end position="135"/>
    </location>
</feature>
<proteinExistence type="predicted"/>
<keyword evidence="3" id="KW-1185">Reference proteome</keyword>
<organism evidence="2 3">
    <name type="scientific">Stylosanthes scabra</name>
    <dbReference type="NCBI Taxonomy" id="79078"/>
    <lineage>
        <taxon>Eukaryota</taxon>
        <taxon>Viridiplantae</taxon>
        <taxon>Streptophyta</taxon>
        <taxon>Embryophyta</taxon>
        <taxon>Tracheophyta</taxon>
        <taxon>Spermatophyta</taxon>
        <taxon>Magnoliopsida</taxon>
        <taxon>eudicotyledons</taxon>
        <taxon>Gunneridae</taxon>
        <taxon>Pentapetalae</taxon>
        <taxon>rosids</taxon>
        <taxon>fabids</taxon>
        <taxon>Fabales</taxon>
        <taxon>Fabaceae</taxon>
        <taxon>Papilionoideae</taxon>
        <taxon>50 kb inversion clade</taxon>
        <taxon>dalbergioids sensu lato</taxon>
        <taxon>Dalbergieae</taxon>
        <taxon>Pterocarpus clade</taxon>
        <taxon>Stylosanthes</taxon>
    </lineage>
</organism>
<name>A0ABU6WT10_9FABA</name>
<accession>A0ABU6WT10</accession>
<protein>
    <submittedName>
        <fullName evidence="2">Uncharacterized protein</fullName>
    </submittedName>
</protein>
<dbReference type="EMBL" id="JASCZI010183087">
    <property type="protein sequence ID" value="MED6189034.1"/>
    <property type="molecule type" value="Genomic_DNA"/>
</dbReference>
<gene>
    <name evidence="2" type="ORF">PIB30_091663</name>
</gene>
<feature type="region of interest" description="Disordered" evidence="1">
    <location>
        <begin position="38"/>
        <end position="200"/>
    </location>
</feature>
<feature type="compositionally biased region" description="Polar residues" evidence="1">
    <location>
        <begin position="167"/>
        <end position="181"/>
    </location>
</feature>
<comment type="caution">
    <text evidence="2">The sequence shown here is derived from an EMBL/GenBank/DDBJ whole genome shotgun (WGS) entry which is preliminary data.</text>
</comment>
<evidence type="ECO:0000313" key="2">
    <source>
        <dbReference type="EMBL" id="MED6189034.1"/>
    </source>
</evidence>
<evidence type="ECO:0000313" key="3">
    <source>
        <dbReference type="Proteomes" id="UP001341840"/>
    </source>
</evidence>
<feature type="compositionally biased region" description="Basic and acidic residues" evidence="1">
    <location>
        <begin position="155"/>
        <end position="166"/>
    </location>
</feature>
<reference evidence="2 3" key="1">
    <citation type="journal article" date="2023" name="Plants (Basel)">
        <title>Bridging the Gap: Combining Genomics and Transcriptomics Approaches to Understand Stylosanthes scabra, an Orphan Legume from the Brazilian Caatinga.</title>
        <authorList>
            <person name="Ferreira-Neto J.R.C."/>
            <person name="da Silva M.D."/>
            <person name="Binneck E."/>
            <person name="de Melo N.F."/>
            <person name="da Silva R.H."/>
            <person name="de Melo A.L.T.M."/>
            <person name="Pandolfi V."/>
            <person name="Bustamante F.O."/>
            <person name="Brasileiro-Vidal A.C."/>
            <person name="Benko-Iseppon A.M."/>
        </authorList>
    </citation>
    <scope>NUCLEOTIDE SEQUENCE [LARGE SCALE GENOMIC DNA]</scope>
    <source>
        <tissue evidence="2">Leaves</tissue>
    </source>
</reference>
<sequence length="381" mass="41649">MVTRAFNNWWNAYYKRFIKPFDQIKARVDALLATDQPIREKKEAKRKADPSETQEKASTSTKASKAKTSVVPPAPTAPTLQVTNPKPSAVRSDASSGTKISKGEQLLPKEDTLKKKKARQTPSSTELDSSDSGLTPSKIIFPVPHPQNSPIIESNKSDGKSARKTNEAISPESSSDTSIQVDPQPDLEKNKTVSSPLSPQQSDDLLLDLTNLVAELHKAASDTIFDKTVQSDSINKSIQQVIRPETNKAGTTDQDPTNERLDTPPSKSSMSKEVVDALCWLINLLNAQIEDDVDHEEVEKRVKLATSHFHSFGAPKEAAPIEVVPLLVNNLLNTYSNAQKCQSRAVDLGKDLKILDKSTAGYSKVKTDLGTKIDLAAEKLS</sequence>
<dbReference type="Proteomes" id="UP001341840">
    <property type="component" value="Unassembled WGS sequence"/>
</dbReference>
<feature type="region of interest" description="Disordered" evidence="1">
    <location>
        <begin position="238"/>
        <end position="269"/>
    </location>
</feature>